<gene>
    <name evidence="1" type="ORF">E2C01_083052</name>
</gene>
<comment type="caution">
    <text evidence="1">The sequence shown here is derived from an EMBL/GenBank/DDBJ whole genome shotgun (WGS) entry which is preliminary data.</text>
</comment>
<accession>A0A5B7J5D9</accession>
<protein>
    <submittedName>
        <fullName evidence="1">Uncharacterized protein</fullName>
    </submittedName>
</protein>
<dbReference type="AlphaFoldDB" id="A0A5B7J5D9"/>
<sequence>MCGPEAVPHHIILSGWYSEARGAAHPALQHSLCPGGVTGCVPSAVPLHAGLVQEARVQGLCVEAD</sequence>
<organism evidence="1 2">
    <name type="scientific">Portunus trituberculatus</name>
    <name type="common">Swimming crab</name>
    <name type="synonym">Neptunus trituberculatus</name>
    <dbReference type="NCBI Taxonomy" id="210409"/>
    <lineage>
        <taxon>Eukaryota</taxon>
        <taxon>Metazoa</taxon>
        <taxon>Ecdysozoa</taxon>
        <taxon>Arthropoda</taxon>
        <taxon>Crustacea</taxon>
        <taxon>Multicrustacea</taxon>
        <taxon>Malacostraca</taxon>
        <taxon>Eumalacostraca</taxon>
        <taxon>Eucarida</taxon>
        <taxon>Decapoda</taxon>
        <taxon>Pleocyemata</taxon>
        <taxon>Brachyura</taxon>
        <taxon>Eubrachyura</taxon>
        <taxon>Portunoidea</taxon>
        <taxon>Portunidae</taxon>
        <taxon>Portuninae</taxon>
        <taxon>Portunus</taxon>
    </lineage>
</organism>
<name>A0A5B7J5D9_PORTR</name>
<dbReference type="EMBL" id="VSRR010076830">
    <property type="protein sequence ID" value="MPC88158.1"/>
    <property type="molecule type" value="Genomic_DNA"/>
</dbReference>
<keyword evidence="2" id="KW-1185">Reference proteome</keyword>
<reference evidence="1 2" key="1">
    <citation type="submission" date="2019-05" db="EMBL/GenBank/DDBJ databases">
        <title>Another draft genome of Portunus trituberculatus and its Hox gene families provides insights of decapod evolution.</title>
        <authorList>
            <person name="Jeong J.-H."/>
            <person name="Song I."/>
            <person name="Kim S."/>
            <person name="Choi T."/>
            <person name="Kim D."/>
            <person name="Ryu S."/>
            <person name="Kim W."/>
        </authorList>
    </citation>
    <scope>NUCLEOTIDE SEQUENCE [LARGE SCALE GENOMIC DNA]</scope>
    <source>
        <tissue evidence="1">Muscle</tissue>
    </source>
</reference>
<proteinExistence type="predicted"/>
<dbReference type="Proteomes" id="UP000324222">
    <property type="component" value="Unassembled WGS sequence"/>
</dbReference>
<evidence type="ECO:0000313" key="1">
    <source>
        <dbReference type="EMBL" id="MPC88158.1"/>
    </source>
</evidence>
<evidence type="ECO:0000313" key="2">
    <source>
        <dbReference type="Proteomes" id="UP000324222"/>
    </source>
</evidence>